<dbReference type="GO" id="GO:0004140">
    <property type="term" value="F:dephospho-CoA kinase activity"/>
    <property type="evidence" value="ECO:0007669"/>
    <property type="project" value="UniProtKB-EC"/>
</dbReference>
<comment type="subcellular location">
    <subcellularLocation>
        <location evidence="5">Cytoplasm</location>
    </subcellularLocation>
</comment>
<evidence type="ECO:0000256" key="3">
    <source>
        <dbReference type="ARBA" id="ARBA00022840"/>
    </source>
</evidence>
<dbReference type="InterPro" id="IPR027417">
    <property type="entry name" value="P-loop_NTPase"/>
</dbReference>
<evidence type="ECO:0000256" key="4">
    <source>
        <dbReference type="ARBA" id="ARBA00022993"/>
    </source>
</evidence>
<dbReference type="CDD" id="cd02022">
    <property type="entry name" value="DPCK"/>
    <property type="match status" value="1"/>
</dbReference>
<keyword evidence="5 7" id="KW-0418">Kinase</keyword>
<evidence type="ECO:0000256" key="1">
    <source>
        <dbReference type="ARBA" id="ARBA00009018"/>
    </source>
</evidence>
<comment type="catalytic activity">
    <reaction evidence="5">
        <text>3'-dephospho-CoA + ATP = ADP + CoA + H(+)</text>
        <dbReference type="Rhea" id="RHEA:18245"/>
        <dbReference type="ChEBI" id="CHEBI:15378"/>
        <dbReference type="ChEBI" id="CHEBI:30616"/>
        <dbReference type="ChEBI" id="CHEBI:57287"/>
        <dbReference type="ChEBI" id="CHEBI:57328"/>
        <dbReference type="ChEBI" id="CHEBI:456216"/>
        <dbReference type="EC" id="2.7.1.24"/>
    </reaction>
</comment>
<dbReference type="InterPro" id="IPR001977">
    <property type="entry name" value="Depp_CoAkinase"/>
</dbReference>
<evidence type="ECO:0000256" key="6">
    <source>
        <dbReference type="NCBIfam" id="TIGR00152"/>
    </source>
</evidence>
<dbReference type="EMBL" id="JBHUEY010000001">
    <property type="protein sequence ID" value="MFD1783267.1"/>
    <property type="molecule type" value="Genomic_DNA"/>
</dbReference>
<dbReference type="RefSeq" id="WP_377284411.1">
    <property type="nucleotide sequence ID" value="NZ_JBHRSI010000015.1"/>
</dbReference>
<dbReference type="EC" id="2.7.1.24" evidence="5 6"/>
<evidence type="ECO:0000256" key="2">
    <source>
        <dbReference type="ARBA" id="ARBA00022741"/>
    </source>
</evidence>
<dbReference type="SUPFAM" id="SSF52540">
    <property type="entry name" value="P-loop containing nucleoside triphosphate hydrolases"/>
    <property type="match status" value="1"/>
</dbReference>
<evidence type="ECO:0000313" key="7">
    <source>
        <dbReference type="EMBL" id="MFD1783267.1"/>
    </source>
</evidence>
<keyword evidence="5 7" id="KW-0808">Transferase</keyword>
<gene>
    <name evidence="5 7" type="primary">coaE</name>
    <name evidence="7" type="ORF">ACFSC0_07660</name>
</gene>
<keyword evidence="4 5" id="KW-0173">Coenzyme A biosynthesis</keyword>
<proteinExistence type="inferred from homology"/>
<dbReference type="PROSITE" id="PS51219">
    <property type="entry name" value="DPCK"/>
    <property type="match status" value="1"/>
</dbReference>
<reference evidence="8" key="1">
    <citation type="journal article" date="2019" name="Int. J. Syst. Evol. Microbiol.">
        <title>The Global Catalogue of Microorganisms (GCM) 10K type strain sequencing project: providing services to taxonomists for standard genome sequencing and annotation.</title>
        <authorList>
            <consortium name="The Broad Institute Genomics Platform"/>
            <consortium name="The Broad Institute Genome Sequencing Center for Infectious Disease"/>
            <person name="Wu L."/>
            <person name="Ma J."/>
        </authorList>
    </citation>
    <scope>NUCLEOTIDE SEQUENCE [LARGE SCALE GENOMIC DNA]</scope>
    <source>
        <strain evidence="8">DFY28</strain>
    </source>
</reference>
<comment type="caution">
    <text evidence="7">The sequence shown here is derived from an EMBL/GenBank/DDBJ whole genome shotgun (WGS) entry which is preliminary data.</text>
</comment>
<feature type="binding site" evidence="5">
    <location>
        <begin position="11"/>
        <end position="16"/>
    </location>
    <ligand>
        <name>ATP</name>
        <dbReference type="ChEBI" id="CHEBI:30616"/>
    </ligand>
</feature>
<dbReference type="PANTHER" id="PTHR10695">
    <property type="entry name" value="DEPHOSPHO-COA KINASE-RELATED"/>
    <property type="match status" value="1"/>
</dbReference>
<dbReference type="NCBIfam" id="TIGR00152">
    <property type="entry name" value="dephospho-CoA kinase"/>
    <property type="match status" value="1"/>
</dbReference>
<comment type="function">
    <text evidence="5">Catalyzes the phosphorylation of the 3'-hydroxyl group of dephosphocoenzyme A to form coenzyme A.</text>
</comment>
<comment type="pathway">
    <text evidence="5">Cofactor biosynthesis; coenzyme A biosynthesis; CoA from (R)-pantothenate: step 5/5.</text>
</comment>
<dbReference type="HAMAP" id="MF_00376">
    <property type="entry name" value="Dephospho_CoA_kinase"/>
    <property type="match status" value="1"/>
</dbReference>
<accession>A0ABW4MZ57</accession>
<dbReference type="Proteomes" id="UP001597237">
    <property type="component" value="Unassembled WGS sequence"/>
</dbReference>
<keyword evidence="3 5" id="KW-0067">ATP-binding</keyword>
<evidence type="ECO:0000313" key="8">
    <source>
        <dbReference type="Proteomes" id="UP001597237"/>
    </source>
</evidence>
<comment type="similarity">
    <text evidence="1 5">Belongs to the CoaE family.</text>
</comment>
<name>A0ABW4MZ57_9CAUL</name>
<protein>
    <recommendedName>
        <fullName evidence="5 6">Dephospho-CoA kinase</fullName>
        <ecNumber evidence="5 6">2.7.1.24</ecNumber>
    </recommendedName>
    <alternativeName>
        <fullName evidence="5">Dephosphocoenzyme A kinase</fullName>
    </alternativeName>
</protein>
<organism evidence="7 8">
    <name type="scientific">Phenylobacterium terrae</name>
    <dbReference type="NCBI Taxonomy" id="2665495"/>
    <lineage>
        <taxon>Bacteria</taxon>
        <taxon>Pseudomonadati</taxon>
        <taxon>Pseudomonadota</taxon>
        <taxon>Alphaproteobacteria</taxon>
        <taxon>Caulobacterales</taxon>
        <taxon>Caulobacteraceae</taxon>
        <taxon>Phenylobacterium</taxon>
    </lineage>
</organism>
<keyword evidence="8" id="KW-1185">Reference proteome</keyword>
<sequence>MIVIGLTGSIGMGKSTTAKMFEEEGVPVYDADAEVHRLYAKGGAGVAPVEAAFPGVTRDGAVDREELGKRVLNNPEALRRLQSIVYPLMQSRQGFLEKARADGKDMAVLDIPLLFETGGEKNVDAVVVASAPAEIQRRRVLEREGMTEEKLNAILAKQLPDAEKRQRADFIVETGEGFDAARAQVRQIIAALRARQKAS</sequence>
<dbReference type="PANTHER" id="PTHR10695:SF46">
    <property type="entry name" value="BIFUNCTIONAL COENZYME A SYNTHASE-RELATED"/>
    <property type="match status" value="1"/>
</dbReference>
<evidence type="ECO:0000256" key="5">
    <source>
        <dbReference type="HAMAP-Rule" id="MF_00376"/>
    </source>
</evidence>
<keyword evidence="5" id="KW-0963">Cytoplasm</keyword>
<dbReference type="Pfam" id="PF01121">
    <property type="entry name" value="CoaE"/>
    <property type="match status" value="1"/>
</dbReference>
<keyword evidence="2 5" id="KW-0547">Nucleotide-binding</keyword>
<dbReference type="Gene3D" id="3.40.50.300">
    <property type="entry name" value="P-loop containing nucleotide triphosphate hydrolases"/>
    <property type="match status" value="1"/>
</dbReference>